<sequence length="205" mass="22671">MSILHQLGDVAIHWINSIGYWGILLGMILESACIPIPSEVIMPFGGYLVLTGHLNILGVILIGTVGNILGSLIAYAIGYWGGKRFINRFGKYVFLSKKHLDSAEKWFDKRGEITVFVSRILPAIRTFISLPAGVARMNLVKFLTYTAIGSLIWSGILTYVGYALGKNWQNIQNILHPITYLVAVIVLVILVFLIVKVLKSKKVSA</sequence>
<dbReference type="EMBL" id="JAMQCR010000001">
    <property type="protein sequence ID" value="MCM2532579.1"/>
    <property type="molecule type" value="Genomic_DNA"/>
</dbReference>
<evidence type="ECO:0000256" key="4">
    <source>
        <dbReference type="ARBA" id="ARBA00022692"/>
    </source>
</evidence>
<protein>
    <submittedName>
        <fullName evidence="9">DedA family protein</fullName>
    </submittedName>
</protein>
<evidence type="ECO:0000313" key="10">
    <source>
        <dbReference type="Proteomes" id="UP001523262"/>
    </source>
</evidence>
<evidence type="ECO:0000256" key="7">
    <source>
        <dbReference type="SAM" id="Phobius"/>
    </source>
</evidence>
<feature type="domain" description="VTT" evidence="8">
    <location>
        <begin position="36"/>
        <end position="162"/>
    </location>
</feature>
<evidence type="ECO:0000256" key="6">
    <source>
        <dbReference type="ARBA" id="ARBA00023136"/>
    </source>
</evidence>
<dbReference type="Proteomes" id="UP001523262">
    <property type="component" value="Unassembled WGS sequence"/>
</dbReference>
<keyword evidence="4 7" id="KW-0812">Transmembrane</keyword>
<keyword evidence="3" id="KW-1003">Cell membrane</keyword>
<accession>A0ABT0W994</accession>
<feature type="transmembrane region" description="Helical" evidence="7">
    <location>
        <begin position="57"/>
        <end position="81"/>
    </location>
</feature>
<organism evidence="9 10">
    <name type="scientific">Neobacillus pocheonensis</name>
    <dbReference type="NCBI Taxonomy" id="363869"/>
    <lineage>
        <taxon>Bacteria</taxon>
        <taxon>Bacillati</taxon>
        <taxon>Bacillota</taxon>
        <taxon>Bacilli</taxon>
        <taxon>Bacillales</taxon>
        <taxon>Bacillaceae</taxon>
        <taxon>Neobacillus</taxon>
    </lineage>
</organism>
<feature type="transmembrane region" description="Helical" evidence="7">
    <location>
        <begin position="142"/>
        <end position="162"/>
    </location>
</feature>
<dbReference type="Pfam" id="PF09335">
    <property type="entry name" value="VTT_dom"/>
    <property type="match status" value="1"/>
</dbReference>
<dbReference type="PANTHER" id="PTHR42709">
    <property type="entry name" value="ALKALINE PHOSPHATASE LIKE PROTEIN"/>
    <property type="match status" value="1"/>
</dbReference>
<feature type="transmembrane region" description="Helical" evidence="7">
    <location>
        <begin position="174"/>
        <end position="195"/>
    </location>
</feature>
<evidence type="ECO:0000256" key="3">
    <source>
        <dbReference type="ARBA" id="ARBA00022475"/>
    </source>
</evidence>
<feature type="transmembrane region" description="Helical" evidence="7">
    <location>
        <begin position="12"/>
        <end position="37"/>
    </location>
</feature>
<keyword evidence="6 7" id="KW-0472">Membrane</keyword>
<dbReference type="InterPro" id="IPR051311">
    <property type="entry name" value="DedA_domain"/>
</dbReference>
<evidence type="ECO:0000256" key="2">
    <source>
        <dbReference type="ARBA" id="ARBA00010792"/>
    </source>
</evidence>
<proteinExistence type="inferred from homology"/>
<comment type="similarity">
    <text evidence="2">Belongs to the DedA family.</text>
</comment>
<evidence type="ECO:0000259" key="8">
    <source>
        <dbReference type="Pfam" id="PF09335"/>
    </source>
</evidence>
<keyword evidence="10" id="KW-1185">Reference proteome</keyword>
<evidence type="ECO:0000256" key="5">
    <source>
        <dbReference type="ARBA" id="ARBA00022989"/>
    </source>
</evidence>
<comment type="subcellular location">
    <subcellularLocation>
        <location evidence="1">Cell membrane</location>
        <topology evidence="1">Multi-pass membrane protein</topology>
    </subcellularLocation>
</comment>
<evidence type="ECO:0000313" key="9">
    <source>
        <dbReference type="EMBL" id="MCM2532579.1"/>
    </source>
</evidence>
<keyword evidence="5 7" id="KW-1133">Transmembrane helix</keyword>
<comment type="caution">
    <text evidence="9">The sequence shown here is derived from an EMBL/GenBank/DDBJ whole genome shotgun (WGS) entry which is preliminary data.</text>
</comment>
<reference evidence="9 10" key="1">
    <citation type="submission" date="2022-06" db="EMBL/GenBank/DDBJ databases">
        <authorList>
            <person name="Jeon C.O."/>
        </authorList>
    </citation>
    <scope>NUCLEOTIDE SEQUENCE [LARGE SCALE GENOMIC DNA]</scope>
    <source>
        <strain evidence="9 10">KCTC 13943</strain>
    </source>
</reference>
<dbReference type="PANTHER" id="PTHR42709:SF6">
    <property type="entry name" value="UNDECAPRENYL PHOSPHATE TRANSPORTER A"/>
    <property type="match status" value="1"/>
</dbReference>
<evidence type="ECO:0000256" key="1">
    <source>
        <dbReference type="ARBA" id="ARBA00004651"/>
    </source>
</evidence>
<dbReference type="InterPro" id="IPR032816">
    <property type="entry name" value="VTT_dom"/>
</dbReference>
<gene>
    <name evidence="9" type="ORF">NDK43_09510</name>
</gene>
<name>A0ABT0W994_9BACI</name>